<protein>
    <recommendedName>
        <fullName evidence="1">YdhG-like domain-containing protein</fullName>
    </recommendedName>
</protein>
<proteinExistence type="predicted"/>
<gene>
    <name evidence="2" type="ORF">B7Z12_00500</name>
</gene>
<dbReference type="InterPro" id="IPR014922">
    <property type="entry name" value="YdhG-like"/>
</dbReference>
<evidence type="ECO:0000313" key="2">
    <source>
        <dbReference type="EMBL" id="OYX06418.1"/>
    </source>
</evidence>
<evidence type="ECO:0000259" key="1">
    <source>
        <dbReference type="Pfam" id="PF08818"/>
    </source>
</evidence>
<dbReference type="SUPFAM" id="SSF159888">
    <property type="entry name" value="YdhG-like"/>
    <property type="match status" value="1"/>
</dbReference>
<name>A0A258DFB2_CAUVI</name>
<dbReference type="Pfam" id="PF08818">
    <property type="entry name" value="DUF1801"/>
    <property type="match status" value="1"/>
</dbReference>
<feature type="domain" description="YdhG-like" evidence="1">
    <location>
        <begin position="20"/>
        <end position="109"/>
    </location>
</feature>
<dbReference type="Gene3D" id="3.90.1150.200">
    <property type="match status" value="1"/>
</dbReference>
<evidence type="ECO:0000313" key="3">
    <source>
        <dbReference type="Proteomes" id="UP000215616"/>
    </source>
</evidence>
<dbReference type="EMBL" id="NCDQ01000004">
    <property type="protein sequence ID" value="OYX06418.1"/>
    <property type="molecule type" value="Genomic_DNA"/>
</dbReference>
<accession>A0A258DFB2</accession>
<reference evidence="2 3" key="1">
    <citation type="submission" date="2017-03" db="EMBL/GenBank/DDBJ databases">
        <title>Lifting the veil on microbial sulfur biogeochemistry in mining wastewaters.</title>
        <authorList>
            <person name="Kantor R.S."/>
            <person name="Colenbrander Nelson T."/>
            <person name="Marshall S."/>
            <person name="Bennett D."/>
            <person name="Apte S."/>
            <person name="Camacho D."/>
            <person name="Thomas B.C."/>
            <person name="Warren L.A."/>
            <person name="Banfield J.F."/>
        </authorList>
    </citation>
    <scope>NUCLEOTIDE SEQUENCE [LARGE SCALE GENOMIC DNA]</scope>
    <source>
        <strain evidence="2">32-67-7</strain>
    </source>
</reference>
<dbReference type="Proteomes" id="UP000215616">
    <property type="component" value="Unassembled WGS sequence"/>
</dbReference>
<organism evidence="2 3">
    <name type="scientific">Caulobacter vibrioides</name>
    <name type="common">Caulobacter crescentus</name>
    <dbReference type="NCBI Taxonomy" id="155892"/>
    <lineage>
        <taxon>Bacteria</taxon>
        <taxon>Pseudomonadati</taxon>
        <taxon>Pseudomonadota</taxon>
        <taxon>Alphaproteobacteria</taxon>
        <taxon>Caulobacterales</taxon>
        <taxon>Caulobacteraceae</taxon>
        <taxon>Caulobacter</taxon>
    </lineage>
</organism>
<dbReference type="AlphaFoldDB" id="A0A258DFB2"/>
<sequence length="128" mass="13797">MMKPPAASVGDYLAKLPAEQRAALETLRGQIRAAAPEAVEAISYGLPTFKLNGNLVHFGAAAKHCAFYPGAVMDVFADRLAGFETAKGTIRFQPQAPLPPDLVEDIVRHCVARNAEIAAERKARKRKA</sequence>
<comment type="caution">
    <text evidence="2">The sequence shown here is derived from an EMBL/GenBank/DDBJ whole genome shotgun (WGS) entry which is preliminary data.</text>
</comment>